<proteinExistence type="predicted"/>
<gene>
    <name evidence="2" type="ORF">EYH45_02980</name>
</gene>
<accession>A0A833A3L6</accession>
<evidence type="ECO:0000313" key="3">
    <source>
        <dbReference type="Proteomes" id="UP000608579"/>
    </source>
</evidence>
<dbReference type="InterPro" id="IPR007050">
    <property type="entry name" value="HTH_bacterioopsin"/>
</dbReference>
<dbReference type="PANTHER" id="PTHR34236">
    <property type="entry name" value="DIMETHYL SULFOXIDE REDUCTASE TRANSCRIPTIONAL ACTIVATOR"/>
    <property type="match status" value="1"/>
</dbReference>
<reference evidence="2" key="1">
    <citation type="journal article" date="2020" name="ISME J.">
        <title>Gammaproteobacteria mediating utilization of methyl-, sulfur- and petroleum organic compounds in deep ocean hydrothermal plumes.</title>
        <authorList>
            <person name="Zhou Z."/>
            <person name="Liu Y."/>
            <person name="Pan J."/>
            <person name="Cron B.R."/>
            <person name="Toner B.M."/>
            <person name="Anantharaman K."/>
            <person name="Breier J.A."/>
            <person name="Dick G.J."/>
            <person name="Li M."/>
        </authorList>
    </citation>
    <scope>NUCLEOTIDE SEQUENCE</scope>
    <source>
        <strain evidence="2">SZUA-1515</strain>
    </source>
</reference>
<comment type="caution">
    <text evidence="2">The sequence shown here is derived from an EMBL/GenBank/DDBJ whole genome shotgun (WGS) entry which is preliminary data.</text>
</comment>
<sequence>MPTLMNLVLAFRPSSDECWIADITSRFPDSFVRVIQLERKRGENGNYAHVLFEVITSKKNRDKIRRALAGNKLLEELHLVSVKKDKLYGSAKSICSKYCPFANIPYAFLRCVHSSNNGEVYWNFVGSNYECRRIMQELTDFGVFYRVAELSTIKENGGMTGRQELVLRVAYELGYFDYPKRINIRELAAIFNVTPATLTEEIRKALKKALTHYFKESKTPSLENEYNKIINEYTEAWVRS</sequence>
<evidence type="ECO:0000313" key="2">
    <source>
        <dbReference type="EMBL" id="HIQ29508.1"/>
    </source>
</evidence>
<feature type="domain" description="HTH bat-type" evidence="1">
    <location>
        <begin position="160"/>
        <end position="209"/>
    </location>
</feature>
<dbReference type="Pfam" id="PF04967">
    <property type="entry name" value="HTH_10"/>
    <property type="match status" value="1"/>
</dbReference>
<dbReference type="AlphaFoldDB" id="A0A833A3L6"/>
<evidence type="ECO:0000259" key="1">
    <source>
        <dbReference type="Pfam" id="PF04967"/>
    </source>
</evidence>
<protein>
    <recommendedName>
        <fullName evidence="1">HTH bat-type domain-containing protein</fullName>
    </recommendedName>
</protein>
<name>A0A833A3L6_CALS0</name>
<dbReference type="Proteomes" id="UP000608579">
    <property type="component" value="Unassembled WGS sequence"/>
</dbReference>
<dbReference type="PANTHER" id="PTHR34236:SF1">
    <property type="entry name" value="DIMETHYL SULFOXIDE REDUCTASE TRANSCRIPTIONAL ACTIVATOR"/>
    <property type="match status" value="1"/>
</dbReference>
<dbReference type="EMBL" id="DQVM01000056">
    <property type="protein sequence ID" value="HIQ29508.1"/>
    <property type="molecule type" value="Genomic_DNA"/>
</dbReference>
<organism evidence="2 3">
    <name type="scientific">Caldiarchaeum subterraneum</name>
    <dbReference type="NCBI Taxonomy" id="311458"/>
    <lineage>
        <taxon>Archaea</taxon>
        <taxon>Nitrososphaerota</taxon>
        <taxon>Candidatus Caldarchaeales</taxon>
        <taxon>Candidatus Caldarchaeaceae</taxon>
        <taxon>Candidatus Caldarchaeum</taxon>
    </lineage>
</organism>